<proteinExistence type="predicted"/>
<feature type="domain" description="PDZ" evidence="4">
    <location>
        <begin position="337"/>
        <end position="414"/>
    </location>
</feature>
<dbReference type="SUPFAM" id="SSF50494">
    <property type="entry name" value="Trypsin-like serine proteases"/>
    <property type="match status" value="1"/>
</dbReference>
<organism evidence="5 6">
    <name type="scientific">Tissierella carlieri</name>
    <dbReference type="NCBI Taxonomy" id="689904"/>
    <lineage>
        <taxon>Bacteria</taxon>
        <taxon>Bacillati</taxon>
        <taxon>Bacillota</taxon>
        <taxon>Tissierellia</taxon>
        <taxon>Tissierellales</taxon>
        <taxon>Tissierellaceae</taxon>
        <taxon>Tissierella</taxon>
    </lineage>
</organism>
<dbReference type="Proteomes" id="UP001524478">
    <property type="component" value="Unassembled WGS sequence"/>
</dbReference>
<protein>
    <submittedName>
        <fullName evidence="5">Trypsin-like peptidase domain-containing protein</fullName>
    </submittedName>
</protein>
<evidence type="ECO:0000259" key="4">
    <source>
        <dbReference type="PROSITE" id="PS50106"/>
    </source>
</evidence>
<evidence type="ECO:0000313" key="6">
    <source>
        <dbReference type="Proteomes" id="UP001524478"/>
    </source>
</evidence>
<evidence type="ECO:0000313" key="5">
    <source>
        <dbReference type="EMBL" id="MCQ4924592.1"/>
    </source>
</evidence>
<dbReference type="SUPFAM" id="SSF50156">
    <property type="entry name" value="PDZ domain-like"/>
    <property type="match status" value="1"/>
</dbReference>
<dbReference type="Pfam" id="PF13365">
    <property type="entry name" value="Trypsin_2"/>
    <property type="match status" value="1"/>
</dbReference>
<dbReference type="InterPro" id="IPR036034">
    <property type="entry name" value="PDZ_sf"/>
</dbReference>
<reference evidence="5 6" key="1">
    <citation type="submission" date="2022-06" db="EMBL/GenBank/DDBJ databases">
        <title>Isolation of gut microbiota from human fecal samples.</title>
        <authorList>
            <person name="Pamer E.G."/>
            <person name="Barat B."/>
            <person name="Waligurski E."/>
            <person name="Medina S."/>
            <person name="Paddock L."/>
            <person name="Mostad J."/>
        </authorList>
    </citation>
    <scope>NUCLEOTIDE SEQUENCE [LARGE SCALE GENOMIC DNA]</scope>
    <source>
        <strain evidence="5 6">DFI.7.95</strain>
    </source>
</reference>
<evidence type="ECO:0000256" key="3">
    <source>
        <dbReference type="SAM" id="Phobius"/>
    </source>
</evidence>
<accession>A0ABT1SDZ1</accession>
<dbReference type="InterPro" id="IPR001478">
    <property type="entry name" value="PDZ"/>
</dbReference>
<dbReference type="Pfam" id="PF13180">
    <property type="entry name" value="PDZ_2"/>
    <property type="match status" value="1"/>
</dbReference>
<sequence length="427" mass="46030">MDENRDYGIEENEIDENLEKTEKITGETEEFEEVIGSKENYKIPEDIHIYRSYGEKKEPKKKSFRGSLISYIAIALAASLVGGLSSIYIAPSLYGKVLPNPNNTAYTAAPINITTSDDINTVSAVAKKAMSSVVGITSVELQQYFFSQQEVEGVGSGVIIDSNGYILTNSHVVADGNAKEVNVLFENGDKKSGTVLWNDSTLDLAIVKVEATGLPVATLGDSDKLEVGEIAVAIGNPLGLEFQRSVTSGIISGLHRSIQVSTNNVIEDLIQTDASINPGNSGGPLLNSKGEVIGINTAKIKTAEGLGFSIPINEAKAIVEEVVKNGSYKTVFMGISGVSVEDYQARLGVKLTTDKGVILIQISENTPASRAGLLNGDIITKIDNTEIDNMSKLKKVLYKYKQGDKATLTIIRNNTEEKIDIEFTDIR</sequence>
<keyword evidence="1" id="KW-0645">Protease</keyword>
<keyword evidence="3" id="KW-1133">Transmembrane helix</keyword>
<comment type="caution">
    <text evidence="5">The sequence shown here is derived from an EMBL/GenBank/DDBJ whole genome shotgun (WGS) entry which is preliminary data.</text>
</comment>
<keyword evidence="3" id="KW-0812">Transmembrane</keyword>
<feature type="transmembrane region" description="Helical" evidence="3">
    <location>
        <begin position="68"/>
        <end position="90"/>
    </location>
</feature>
<name>A0ABT1SDZ1_9FIRM</name>
<evidence type="ECO:0000256" key="1">
    <source>
        <dbReference type="ARBA" id="ARBA00022670"/>
    </source>
</evidence>
<dbReference type="Gene3D" id="2.30.42.10">
    <property type="match status" value="1"/>
</dbReference>
<dbReference type="PRINTS" id="PR00834">
    <property type="entry name" value="PROTEASES2C"/>
</dbReference>
<dbReference type="PROSITE" id="PS50106">
    <property type="entry name" value="PDZ"/>
    <property type="match status" value="1"/>
</dbReference>
<gene>
    <name evidence="5" type="ORF">NE686_15930</name>
</gene>
<dbReference type="InterPro" id="IPR009003">
    <property type="entry name" value="Peptidase_S1_PA"/>
</dbReference>
<dbReference type="RefSeq" id="WP_256312309.1">
    <property type="nucleotide sequence ID" value="NZ_JANGAC010000014.1"/>
</dbReference>
<dbReference type="PANTHER" id="PTHR43343:SF3">
    <property type="entry name" value="PROTEASE DO-LIKE 8, CHLOROPLASTIC"/>
    <property type="match status" value="1"/>
</dbReference>
<dbReference type="PANTHER" id="PTHR43343">
    <property type="entry name" value="PEPTIDASE S12"/>
    <property type="match status" value="1"/>
</dbReference>
<evidence type="ECO:0000256" key="2">
    <source>
        <dbReference type="ARBA" id="ARBA00022801"/>
    </source>
</evidence>
<keyword evidence="3" id="KW-0472">Membrane</keyword>
<dbReference type="SMART" id="SM00228">
    <property type="entry name" value="PDZ"/>
    <property type="match status" value="1"/>
</dbReference>
<keyword evidence="6" id="KW-1185">Reference proteome</keyword>
<dbReference type="Gene3D" id="2.40.10.120">
    <property type="match status" value="1"/>
</dbReference>
<dbReference type="InterPro" id="IPR051201">
    <property type="entry name" value="Chloro_Bact_Ser_Proteases"/>
</dbReference>
<dbReference type="EMBL" id="JANGAC010000014">
    <property type="protein sequence ID" value="MCQ4924592.1"/>
    <property type="molecule type" value="Genomic_DNA"/>
</dbReference>
<dbReference type="InterPro" id="IPR001940">
    <property type="entry name" value="Peptidase_S1C"/>
</dbReference>
<keyword evidence="2" id="KW-0378">Hydrolase</keyword>